<dbReference type="InterPro" id="IPR016032">
    <property type="entry name" value="Sig_transdc_resp-reg_C-effctor"/>
</dbReference>
<geneLocation type="plasmid" evidence="6">
    <name>pDson04</name>
</geneLocation>
<dbReference type="AlphaFoldDB" id="A0AAU7U4Y3"/>
<feature type="region of interest" description="Disordered" evidence="3">
    <location>
        <begin position="270"/>
        <end position="292"/>
    </location>
</feature>
<feature type="domain" description="Bacterial transcriptional activator" evidence="5">
    <location>
        <begin position="116"/>
        <end position="258"/>
    </location>
</feature>
<dbReference type="GO" id="GO:0003677">
    <property type="term" value="F:DNA binding"/>
    <property type="evidence" value="ECO:0007669"/>
    <property type="project" value="UniProtKB-KW"/>
</dbReference>
<feature type="domain" description="OmpR/PhoB-type" evidence="4">
    <location>
        <begin position="36"/>
        <end position="108"/>
    </location>
</feature>
<dbReference type="SUPFAM" id="SSF48452">
    <property type="entry name" value="TPR-like"/>
    <property type="match status" value="1"/>
</dbReference>
<keyword evidence="2" id="KW-0238">DNA-binding</keyword>
<dbReference type="SUPFAM" id="SSF46894">
    <property type="entry name" value="C-terminal effector domain of the bipartite response regulators"/>
    <property type="match status" value="1"/>
</dbReference>
<dbReference type="RefSeq" id="WP_350241062.1">
    <property type="nucleotide sequence ID" value="NZ_CP158296.1"/>
</dbReference>
<dbReference type="GO" id="GO:0000160">
    <property type="term" value="P:phosphorelay signal transduction system"/>
    <property type="evidence" value="ECO:0007669"/>
    <property type="project" value="InterPro"/>
</dbReference>
<dbReference type="InterPro" id="IPR036388">
    <property type="entry name" value="WH-like_DNA-bd_sf"/>
</dbReference>
<evidence type="ECO:0000256" key="2">
    <source>
        <dbReference type="ARBA" id="ARBA00023125"/>
    </source>
</evidence>
<gene>
    <name evidence="6" type="ORF">ABOD76_00675</name>
</gene>
<dbReference type="SMART" id="SM01043">
    <property type="entry name" value="BTAD"/>
    <property type="match status" value="1"/>
</dbReference>
<dbReference type="GO" id="GO:0006355">
    <property type="term" value="P:regulation of DNA-templated transcription"/>
    <property type="evidence" value="ECO:0007669"/>
    <property type="project" value="InterPro"/>
</dbReference>
<evidence type="ECO:0000256" key="1">
    <source>
        <dbReference type="ARBA" id="ARBA00005820"/>
    </source>
</evidence>
<dbReference type="Pfam" id="PF03704">
    <property type="entry name" value="BTAD"/>
    <property type="match status" value="1"/>
</dbReference>
<proteinExistence type="inferred from homology"/>
<reference evidence="6" key="1">
    <citation type="submission" date="2024-06" db="EMBL/GenBank/DDBJ databases">
        <title>Draft Genome Sequence of Deinococcus sonorensis Type Strain KR-87, a Biofilm Producing Representative of the Genus Deinococcus.</title>
        <authorList>
            <person name="Boren L.S."/>
            <person name="Grosso R.A."/>
            <person name="Hugenberg-Cox A.N."/>
            <person name="Hill J.T.E."/>
            <person name="Albert C.M."/>
            <person name="Tuohy J.M."/>
        </authorList>
    </citation>
    <scope>NUCLEOTIDE SEQUENCE</scope>
    <source>
        <strain evidence="6">KR-87</strain>
        <plasmid evidence="6">pDson04</plasmid>
    </source>
</reference>
<dbReference type="InterPro" id="IPR001867">
    <property type="entry name" value="OmpR/PhoB-type_DNA-bd"/>
</dbReference>
<evidence type="ECO:0000313" key="6">
    <source>
        <dbReference type="EMBL" id="XBV83519.1"/>
    </source>
</evidence>
<dbReference type="InterPro" id="IPR011990">
    <property type="entry name" value="TPR-like_helical_dom_sf"/>
</dbReference>
<organism evidence="6">
    <name type="scientific">Deinococcus sonorensis KR-87</name>
    <dbReference type="NCBI Taxonomy" id="694439"/>
    <lineage>
        <taxon>Bacteria</taxon>
        <taxon>Thermotogati</taxon>
        <taxon>Deinococcota</taxon>
        <taxon>Deinococci</taxon>
        <taxon>Deinococcales</taxon>
        <taxon>Deinococcaceae</taxon>
        <taxon>Deinococcus</taxon>
    </lineage>
</organism>
<protein>
    <submittedName>
        <fullName evidence="6">BTAD domain-containing putative transcriptional regulator</fullName>
    </submittedName>
</protein>
<accession>A0AAU7U4Y3</accession>
<evidence type="ECO:0000256" key="3">
    <source>
        <dbReference type="SAM" id="MobiDB-lite"/>
    </source>
</evidence>
<sequence>MSLSRSTPSEPRPIPAHTADSLVVCAFGRPEVRRGAQPVTWAAASAQELLYYLLSSPEGRTREQILEDLWGLNPGPASANRFRVTIHRLRTALADPASVTEQYGRYQLSAAVLQASDVHGFYAALHEAERATDPSARLQGFQAAVDLYRGDYLPQVTAEWARQAREEHRAAYVHACTELFLTRCGAGDCPGAVVALQRALTADPYQGEQHHQKLMTCLSAVQDRYAAIEHYRRFLRFLHDDLHDTPMPDTVALAERIKAGERICQQREAPAPRCPYSRDGQCAARPSAPTPH</sequence>
<evidence type="ECO:0000259" key="4">
    <source>
        <dbReference type="SMART" id="SM00862"/>
    </source>
</evidence>
<dbReference type="KEGG" id="dsc:ABOD76_00675"/>
<dbReference type="EMBL" id="CP158296">
    <property type="protein sequence ID" value="XBV83519.1"/>
    <property type="molecule type" value="Genomic_DNA"/>
</dbReference>
<evidence type="ECO:0000259" key="5">
    <source>
        <dbReference type="SMART" id="SM01043"/>
    </source>
</evidence>
<dbReference type="InterPro" id="IPR005158">
    <property type="entry name" value="BTAD"/>
</dbReference>
<comment type="similarity">
    <text evidence="1">Belongs to the AfsR/DnrI/RedD regulatory family.</text>
</comment>
<dbReference type="PANTHER" id="PTHR35807">
    <property type="entry name" value="TRANSCRIPTIONAL REGULATOR REDD-RELATED"/>
    <property type="match status" value="1"/>
</dbReference>
<dbReference type="SMART" id="SM00862">
    <property type="entry name" value="Trans_reg_C"/>
    <property type="match status" value="1"/>
</dbReference>
<dbReference type="InterPro" id="IPR051677">
    <property type="entry name" value="AfsR-DnrI-RedD_regulator"/>
</dbReference>
<dbReference type="Gene3D" id="1.10.10.10">
    <property type="entry name" value="Winged helix-like DNA-binding domain superfamily/Winged helix DNA-binding domain"/>
    <property type="match status" value="1"/>
</dbReference>
<name>A0AAU7U4Y3_9DEIO</name>
<keyword evidence="6" id="KW-0614">Plasmid</keyword>
<dbReference type="Gene3D" id="1.25.40.10">
    <property type="entry name" value="Tetratricopeptide repeat domain"/>
    <property type="match status" value="1"/>
</dbReference>